<protein>
    <recommendedName>
        <fullName evidence="4">Response regulatory domain-containing protein</fullName>
    </recommendedName>
</protein>
<dbReference type="Pfam" id="PF03961">
    <property type="entry name" value="FapA"/>
    <property type="match status" value="1"/>
</dbReference>
<feature type="region of interest" description="Disordered" evidence="3">
    <location>
        <begin position="168"/>
        <end position="191"/>
    </location>
</feature>
<feature type="coiled-coil region" evidence="2">
    <location>
        <begin position="620"/>
        <end position="647"/>
    </location>
</feature>
<dbReference type="SUPFAM" id="SSF52172">
    <property type="entry name" value="CheY-like"/>
    <property type="match status" value="1"/>
</dbReference>
<dbReference type="OrthoDB" id="5501565at2"/>
<dbReference type="STRING" id="177437.HRM2_37600"/>
<dbReference type="RefSeq" id="WP_015905564.1">
    <property type="nucleotide sequence ID" value="NC_012108.1"/>
</dbReference>
<keyword evidence="6" id="KW-1185">Reference proteome</keyword>
<dbReference type="GO" id="GO:0000160">
    <property type="term" value="P:phosphorelay signal transduction system"/>
    <property type="evidence" value="ECO:0007669"/>
    <property type="project" value="InterPro"/>
</dbReference>
<sequence>MPDPSTHEILIIEHDGDLGRRIEAVLNGAGHRTHCKTASLEGLAMLEEKDEEPFSLVISSFRMPVMDGDQILERAKLASPLTQRMIITDPGEVETVMGAVNKAEVHACLSIPFTDVDLLAQVNLCLDAHAMEMKRANLIRVTERQNRQMYRLAKLFKERDNSFASQIKSKTKQLRVEQSRGASGSGRSHPPMTLGEFLELTAGPFSPVTFVEAFQGLSSELLALVNTACAEEGIELEAMTYESARSAAALSESKEPMDRVFSLLYSVVGARGGLNPVEVKPVFTTPLDDYMDFTISEDRLTAFARLKKKYNDIVTIPGVKDALGALGVTFGIKQDALIKTWLSLATPEGKPFVIAQGTAPVPPVDAGVNYHFKTDFLQAGKVRPDGSIDFRERGDIPFTTKSSLLAEKTSPIGGSPGVDLSGTPIQVADPVDIIFNAGQGARLSEDGLRIYADCDGQPHLDAMGNVTVLSELTIKGDVDFETGNINFKGNVIVGGVIKEGFSVRGANLTAGQIEGADIELTGDLNVGGGIIDAKLIKVQGSVQAKYVNNSFVRAFGDLIVQKEIIDSTVFLSGACENLSGNIISSTIVARKGVKAFNIGTETSQSTHIRVGVDDHIQMLLAEVNKTMDKNLDQVEQLKQEIVGFEVEDQGLNVKISDAAHIQDRAQVELGKIEGQMAAIKDSKDFQAFDRLSNMVKKLHVAARRAEEGLDRAFHLQDVLVEKIRKKKHQIALIEDQNRSLIDEKKAMTAFLEKAEALPRVIVAQKARPETFIEGPNTQIRLKNIISKSRIVEVRRDGDDGVLFFEMVVSNL</sequence>
<evidence type="ECO:0000313" key="6">
    <source>
        <dbReference type="Proteomes" id="UP000000442"/>
    </source>
</evidence>
<dbReference type="eggNOG" id="COG3437">
    <property type="taxonomic scope" value="Bacteria"/>
</dbReference>
<dbReference type="AlphaFoldDB" id="C0QAN5"/>
<evidence type="ECO:0000259" key="4">
    <source>
        <dbReference type="PROSITE" id="PS50110"/>
    </source>
</evidence>
<name>C0QAN5_DESAH</name>
<dbReference type="PANTHER" id="PTHR38032">
    <property type="entry name" value="POLYMERASE-RELATED"/>
    <property type="match status" value="1"/>
</dbReference>
<dbReference type="Gene3D" id="3.40.50.2300">
    <property type="match status" value="1"/>
</dbReference>
<dbReference type="KEGG" id="dat:HRM2_37600"/>
<dbReference type="InterPro" id="IPR046866">
    <property type="entry name" value="FapA_N"/>
</dbReference>
<dbReference type="EMBL" id="CP001087">
    <property type="protein sequence ID" value="ACN16818.1"/>
    <property type="molecule type" value="Genomic_DNA"/>
</dbReference>
<dbReference type="InterPro" id="IPR046865">
    <property type="entry name" value="FapA_b_solenoid"/>
</dbReference>
<dbReference type="InterPro" id="IPR001789">
    <property type="entry name" value="Sig_transdc_resp-reg_receiver"/>
</dbReference>
<accession>C0QAN5</accession>
<dbReference type="Pfam" id="PF00072">
    <property type="entry name" value="Response_reg"/>
    <property type="match status" value="1"/>
</dbReference>
<dbReference type="PANTHER" id="PTHR38032:SF1">
    <property type="entry name" value="RNA-BINDING PROTEIN KHPB N-TERMINAL DOMAIN-CONTAINING PROTEIN"/>
    <property type="match status" value="1"/>
</dbReference>
<keyword evidence="2" id="KW-0175">Coiled coil</keyword>
<comment type="caution">
    <text evidence="1">Lacks conserved residue(s) required for the propagation of feature annotation.</text>
</comment>
<dbReference type="HOGENOM" id="CLU_347723_0_0_7"/>
<dbReference type="Pfam" id="PF20250">
    <property type="entry name" value="FapA_N"/>
    <property type="match status" value="1"/>
</dbReference>
<dbReference type="InterPro" id="IPR011006">
    <property type="entry name" value="CheY-like_superfamily"/>
</dbReference>
<dbReference type="Proteomes" id="UP000000442">
    <property type="component" value="Chromosome"/>
</dbReference>
<dbReference type="PROSITE" id="PS50110">
    <property type="entry name" value="RESPONSE_REGULATORY"/>
    <property type="match status" value="1"/>
</dbReference>
<feature type="domain" description="Response regulatory" evidence="4">
    <location>
        <begin position="8"/>
        <end position="126"/>
    </location>
</feature>
<dbReference type="SMART" id="SM00448">
    <property type="entry name" value="REC"/>
    <property type="match status" value="1"/>
</dbReference>
<evidence type="ECO:0000256" key="2">
    <source>
        <dbReference type="SAM" id="Coils"/>
    </source>
</evidence>
<dbReference type="InterPro" id="IPR005646">
    <property type="entry name" value="FapA"/>
</dbReference>
<proteinExistence type="predicted"/>
<gene>
    <name evidence="5" type="ordered locus">HRM2_37600</name>
</gene>
<reference evidence="5 6" key="1">
    <citation type="journal article" date="2009" name="Environ. Microbiol.">
        <title>Genome sequence of Desulfobacterium autotrophicum HRM2, a marine sulfate reducer oxidizing organic carbon completely to carbon dioxide.</title>
        <authorList>
            <person name="Strittmatter A.W."/>
            <person name="Liesegang H."/>
            <person name="Rabus R."/>
            <person name="Decker I."/>
            <person name="Amann J."/>
            <person name="Andres S."/>
            <person name="Henne A."/>
            <person name="Fricke W.F."/>
            <person name="Martinez-Arias R."/>
            <person name="Bartels D."/>
            <person name="Goesmann A."/>
            <person name="Krause L."/>
            <person name="Puehler A."/>
            <person name="Klenk H.P."/>
            <person name="Richter M."/>
            <person name="Schuler M."/>
            <person name="Gloeckner F.O."/>
            <person name="Meyerdierks A."/>
            <person name="Gottschalk G."/>
            <person name="Amann R."/>
        </authorList>
    </citation>
    <scope>NUCLEOTIDE SEQUENCE [LARGE SCALE GENOMIC DNA]</scope>
    <source>
        <strain evidence="6">ATCC 43914 / DSM 3382 / HRM2</strain>
    </source>
</reference>
<evidence type="ECO:0000256" key="1">
    <source>
        <dbReference type="PROSITE-ProRule" id="PRU00169"/>
    </source>
</evidence>
<evidence type="ECO:0000313" key="5">
    <source>
        <dbReference type="EMBL" id="ACN16818.1"/>
    </source>
</evidence>
<dbReference type="eggNOG" id="COG1315">
    <property type="taxonomic scope" value="Bacteria"/>
</dbReference>
<organism evidence="5 6">
    <name type="scientific">Desulforapulum autotrophicum (strain ATCC 43914 / DSM 3382 / VKM B-1955 / HRM2)</name>
    <name type="common">Desulfobacterium autotrophicum</name>
    <dbReference type="NCBI Taxonomy" id="177437"/>
    <lineage>
        <taxon>Bacteria</taxon>
        <taxon>Pseudomonadati</taxon>
        <taxon>Thermodesulfobacteriota</taxon>
        <taxon>Desulfobacteria</taxon>
        <taxon>Desulfobacterales</taxon>
        <taxon>Desulfobacteraceae</taxon>
        <taxon>Desulforapulum</taxon>
    </lineage>
</organism>
<evidence type="ECO:0000256" key="3">
    <source>
        <dbReference type="SAM" id="MobiDB-lite"/>
    </source>
</evidence>